<organism evidence="1 2">
    <name type="scientific">Candidatus Buchananbacteria bacterium RIFCSPLOWO2_01_FULL_39_33</name>
    <dbReference type="NCBI Taxonomy" id="1797543"/>
    <lineage>
        <taxon>Bacteria</taxon>
        <taxon>Candidatus Buchananiibacteriota</taxon>
    </lineage>
</organism>
<accession>A0A1G1YJ09</accession>
<dbReference type="AlphaFoldDB" id="A0A1G1YJ09"/>
<dbReference type="EMBL" id="MHIM01000021">
    <property type="protein sequence ID" value="OGY52332.1"/>
    <property type="molecule type" value="Genomic_DNA"/>
</dbReference>
<dbReference type="Proteomes" id="UP000177376">
    <property type="component" value="Unassembled WGS sequence"/>
</dbReference>
<reference evidence="1 2" key="1">
    <citation type="journal article" date="2016" name="Nat. Commun.">
        <title>Thousands of microbial genomes shed light on interconnected biogeochemical processes in an aquifer system.</title>
        <authorList>
            <person name="Anantharaman K."/>
            <person name="Brown C.T."/>
            <person name="Hug L.A."/>
            <person name="Sharon I."/>
            <person name="Castelle C.J."/>
            <person name="Probst A.J."/>
            <person name="Thomas B.C."/>
            <person name="Singh A."/>
            <person name="Wilkins M.J."/>
            <person name="Karaoz U."/>
            <person name="Brodie E.L."/>
            <person name="Williams K.H."/>
            <person name="Hubbard S.S."/>
            <person name="Banfield J.F."/>
        </authorList>
    </citation>
    <scope>NUCLEOTIDE SEQUENCE [LARGE SCALE GENOMIC DNA]</scope>
</reference>
<protein>
    <recommendedName>
        <fullName evidence="3">Nucleotide-diphospho-sugar transferase domain-containing protein</fullName>
    </recommendedName>
</protein>
<name>A0A1G1YJ09_9BACT</name>
<evidence type="ECO:0000313" key="1">
    <source>
        <dbReference type="EMBL" id="OGY52332.1"/>
    </source>
</evidence>
<evidence type="ECO:0008006" key="3">
    <source>
        <dbReference type="Google" id="ProtNLM"/>
    </source>
</evidence>
<proteinExistence type="predicted"/>
<sequence length="207" mass="23945">MTKAVFVVRVDNFLPKLCVLTIPTIKAYADKIKADYIEITDRKFPDFPPTYEKMQIYELGKNYDHCLLIDADFLIHQDAPDFTAGIFPGYVGFLDGFAADLYFELDEYFKADGRNVGLAANFVLTDRATHKLWEPLAEPWSVARTKTKREFIIDEYCLSRNLAKYKLKFTGLNYSDKIKHYFRHLGVGGDGQTGYLEKAREILELWK</sequence>
<gene>
    <name evidence="1" type="ORF">A3A02_04690</name>
</gene>
<evidence type="ECO:0000313" key="2">
    <source>
        <dbReference type="Proteomes" id="UP000177376"/>
    </source>
</evidence>
<comment type="caution">
    <text evidence="1">The sequence shown here is derived from an EMBL/GenBank/DDBJ whole genome shotgun (WGS) entry which is preliminary data.</text>
</comment>